<evidence type="ECO:0000313" key="3">
    <source>
        <dbReference type="Proteomes" id="UP000478052"/>
    </source>
</evidence>
<sequence>MVFVNKKTGQKTKQPVCIKNWVITLKSFEYLWLKLKADNFKNINQDSLECLFSFIRSHGVRYNMPNAMHFLTSFKTLLINNFSLLKSLENCEANDTEGTLDNLKQFLTGVTEPDIQNQPMDFGFSSFYFYFSLFETTSIGEMTIGYVSGYIIRTILKSVRYCVVCKNDCVDNTNDNKLINARCYSNNNLFRPSKSFNNIVEQIMYILTTTISNICSFSCENHDLKTNLKTKIINFFIYTWTHVLSGVDTRVENNPIKKIARDYYILHKTRKQGYNK</sequence>
<dbReference type="InterPro" id="IPR048367">
    <property type="entry name" value="TNP-like_RNaseH_C"/>
</dbReference>
<accession>A0A6G0Y009</accession>
<dbReference type="OrthoDB" id="6590623at2759"/>
<dbReference type="Proteomes" id="UP000478052">
    <property type="component" value="Unassembled WGS sequence"/>
</dbReference>
<reference evidence="2 3" key="1">
    <citation type="submission" date="2019-08" db="EMBL/GenBank/DDBJ databases">
        <title>Whole genome of Aphis craccivora.</title>
        <authorList>
            <person name="Voronova N.V."/>
            <person name="Shulinski R.S."/>
            <person name="Bandarenka Y.V."/>
            <person name="Zhorov D.G."/>
            <person name="Warner D."/>
        </authorList>
    </citation>
    <scope>NUCLEOTIDE SEQUENCE [LARGE SCALE GENOMIC DNA]</scope>
    <source>
        <strain evidence="2">180601</strain>
        <tissue evidence="2">Whole Body</tissue>
    </source>
</reference>
<dbReference type="EMBL" id="VUJU01007251">
    <property type="protein sequence ID" value="KAF0746343.1"/>
    <property type="molecule type" value="Genomic_DNA"/>
</dbReference>
<comment type="caution">
    <text evidence="2">The sequence shown here is derived from an EMBL/GenBank/DDBJ whole genome shotgun (WGS) entry which is preliminary data.</text>
</comment>
<protein>
    <recommendedName>
        <fullName evidence="1">Transposable element P transposase-like RNase H C-terminal domain-containing protein</fullName>
    </recommendedName>
</protein>
<gene>
    <name evidence="2" type="ORF">FWK35_00022760</name>
</gene>
<dbReference type="AlphaFoldDB" id="A0A6G0Y009"/>
<evidence type="ECO:0000313" key="2">
    <source>
        <dbReference type="EMBL" id="KAF0746343.1"/>
    </source>
</evidence>
<organism evidence="2 3">
    <name type="scientific">Aphis craccivora</name>
    <name type="common">Cowpea aphid</name>
    <dbReference type="NCBI Taxonomy" id="307492"/>
    <lineage>
        <taxon>Eukaryota</taxon>
        <taxon>Metazoa</taxon>
        <taxon>Ecdysozoa</taxon>
        <taxon>Arthropoda</taxon>
        <taxon>Hexapoda</taxon>
        <taxon>Insecta</taxon>
        <taxon>Pterygota</taxon>
        <taxon>Neoptera</taxon>
        <taxon>Paraneoptera</taxon>
        <taxon>Hemiptera</taxon>
        <taxon>Sternorrhyncha</taxon>
        <taxon>Aphidomorpha</taxon>
        <taxon>Aphidoidea</taxon>
        <taxon>Aphididae</taxon>
        <taxon>Aphidini</taxon>
        <taxon>Aphis</taxon>
        <taxon>Aphis</taxon>
    </lineage>
</organism>
<keyword evidence="3" id="KW-1185">Reference proteome</keyword>
<name>A0A6G0Y009_APHCR</name>
<dbReference type="Pfam" id="PF21789">
    <property type="entry name" value="TNP-like_RNaseH_C"/>
    <property type="match status" value="1"/>
</dbReference>
<evidence type="ECO:0000259" key="1">
    <source>
        <dbReference type="Pfam" id="PF21789"/>
    </source>
</evidence>
<proteinExistence type="predicted"/>
<feature type="domain" description="Transposable element P transposase-like RNase H C-terminal" evidence="1">
    <location>
        <begin position="43"/>
        <end position="75"/>
    </location>
</feature>